<reference evidence="1" key="2">
    <citation type="submission" date="2022-01" db="EMBL/GenBank/DDBJ databases">
        <authorList>
            <person name="Yamashiro T."/>
            <person name="Shiraishi A."/>
            <person name="Satake H."/>
            <person name="Nakayama K."/>
        </authorList>
    </citation>
    <scope>NUCLEOTIDE SEQUENCE</scope>
</reference>
<evidence type="ECO:0000313" key="2">
    <source>
        <dbReference type="Proteomes" id="UP001151760"/>
    </source>
</evidence>
<comment type="caution">
    <text evidence="1">The sequence shown here is derived from an EMBL/GenBank/DDBJ whole genome shotgun (WGS) entry which is preliminary data.</text>
</comment>
<sequence length="409" mass="45829">MSSLDRSNTTISDPYKGLAVITSLLKDINNAVKDDPAANQKINKATDTFKRISSNIIEVLSLVKGFDFSVLLSPMKDLQAHALKQDEGLAAWAKSSTNMAWTLAFKGQPSFAPSGSVTPTLALTHILANVEGENVTNIATEEPPSHTKGETEDTTMEIPISSIQPTKVQPTHDQQITSIISHPESSQETLIIDKGKVRVEFLINGKIVYHTEQEIQEYWDKEEKMKKAAEEAKLLAMSRPEVIKKKKNSVVKDLMISLSKIYERLKKIPNELGIQSALPAPVPEQASSQTSGRKRNHMELKPEVKVPGLEYNRSLPEGIPFVNNMVIKEPEYEIFFTDVFGDQAFQRWDDIYKVGMESLVSYLVMASVVKTEENARFSLKLRKLIVDHPNQEKLKSKKVKLEALGYHLE</sequence>
<name>A0ABQ4ZSG1_9ASTR</name>
<protein>
    <submittedName>
        <fullName evidence="1">Uncharacterized protein</fullName>
    </submittedName>
</protein>
<proteinExistence type="predicted"/>
<organism evidence="1 2">
    <name type="scientific">Tanacetum coccineum</name>
    <dbReference type="NCBI Taxonomy" id="301880"/>
    <lineage>
        <taxon>Eukaryota</taxon>
        <taxon>Viridiplantae</taxon>
        <taxon>Streptophyta</taxon>
        <taxon>Embryophyta</taxon>
        <taxon>Tracheophyta</taxon>
        <taxon>Spermatophyta</taxon>
        <taxon>Magnoliopsida</taxon>
        <taxon>eudicotyledons</taxon>
        <taxon>Gunneridae</taxon>
        <taxon>Pentapetalae</taxon>
        <taxon>asterids</taxon>
        <taxon>campanulids</taxon>
        <taxon>Asterales</taxon>
        <taxon>Asteraceae</taxon>
        <taxon>Asteroideae</taxon>
        <taxon>Anthemideae</taxon>
        <taxon>Anthemidinae</taxon>
        <taxon>Tanacetum</taxon>
    </lineage>
</organism>
<dbReference type="EMBL" id="BQNB010011643">
    <property type="protein sequence ID" value="GJS93238.1"/>
    <property type="molecule type" value="Genomic_DNA"/>
</dbReference>
<keyword evidence="2" id="KW-1185">Reference proteome</keyword>
<dbReference type="Proteomes" id="UP001151760">
    <property type="component" value="Unassembled WGS sequence"/>
</dbReference>
<gene>
    <name evidence="1" type="ORF">Tco_0800206</name>
</gene>
<evidence type="ECO:0000313" key="1">
    <source>
        <dbReference type="EMBL" id="GJS93238.1"/>
    </source>
</evidence>
<reference evidence="1" key="1">
    <citation type="journal article" date="2022" name="Int. J. Mol. Sci.">
        <title>Draft Genome of Tanacetum Coccineum: Genomic Comparison of Closely Related Tanacetum-Family Plants.</title>
        <authorList>
            <person name="Yamashiro T."/>
            <person name="Shiraishi A."/>
            <person name="Nakayama K."/>
            <person name="Satake H."/>
        </authorList>
    </citation>
    <scope>NUCLEOTIDE SEQUENCE</scope>
</reference>
<accession>A0ABQ4ZSG1</accession>